<dbReference type="GO" id="GO:0031380">
    <property type="term" value="C:nuclear RNA-directed RNA polymerase complex"/>
    <property type="evidence" value="ECO:0007669"/>
    <property type="project" value="TreeGrafter"/>
</dbReference>
<dbReference type="Pfam" id="PF05183">
    <property type="entry name" value="RdRP"/>
    <property type="match status" value="1"/>
</dbReference>
<comment type="catalytic activity">
    <reaction evidence="8">
        <text>RNA(n) + a ribonucleoside 5'-triphosphate = RNA(n+1) + diphosphate</text>
        <dbReference type="Rhea" id="RHEA:21248"/>
        <dbReference type="Rhea" id="RHEA-COMP:14527"/>
        <dbReference type="Rhea" id="RHEA-COMP:17342"/>
        <dbReference type="ChEBI" id="CHEBI:33019"/>
        <dbReference type="ChEBI" id="CHEBI:61557"/>
        <dbReference type="ChEBI" id="CHEBI:140395"/>
        <dbReference type="EC" id="2.7.7.48"/>
    </reaction>
</comment>
<evidence type="ECO:0000259" key="12">
    <source>
        <dbReference type="Pfam" id="PF26253"/>
    </source>
</evidence>
<feature type="region of interest" description="Disordered" evidence="10">
    <location>
        <begin position="60"/>
        <end position="95"/>
    </location>
</feature>
<dbReference type="InterPro" id="IPR057596">
    <property type="entry name" value="RDRP_core"/>
</dbReference>
<evidence type="ECO:0000259" key="11">
    <source>
        <dbReference type="Pfam" id="PF05183"/>
    </source>
</evidence>
<dbReference type="STRING" id="544711.F0U7S0"/>
<evidence type="ECO:0000256" key="9">
    <source>
        <dbReference type="SAM" id="Coils"/>
    </source>
</evidence>
<dbReference type="Pfam" id="PF26253">
    <property type="entry name" value="RdRP_head"/>
    <property type="match status" value="1"/>
</dbReference>
<evidence type="ECO:0000256" key="5">
    <source>
        <dbReference type="ARBA" id="ARBA00022695"/>
    </source>
</evidence>
<evidence type="ECO:0000313" key="14">
    <source>
        <dbReference type="Proteomes" id="UP000008142"/>
    </source>
</evidence>
<dbReference type="OMA" id="DDYLVIW"/>
<sequence>MREDAAREKLMKRKQRDEEELLERQQGQQQIEQLLQRRHGGRCVNHLIPVKSHMQTTLDALWPSTPPKQLPQTTQLLTPQPQPQPQPQARGSTSHLIASASHLPSISPHLVAATVAAPTPRYPDCPGVDIYGYYQPGHNNTALLEMSQSPGQGFAPRSGFRGGANFSSPTRVLGLRDIDFGNTSLINGEWASWESISILLARIPKNVNTFMLWKSFSKYGNIDYIEIFENARGRREGGGKIRFKPPPREDFWRHRRYVLTLDNNESVLLDIHMETQKRVVTIESPARPGVKYPASIRLHALSVDFGSMVGEKSFLLLKSLVSNRSETVRLVLDTERRELCIFVNVPNLSVKVEKSIYKENPLRFRIRFSLLANIFQTRSSDQVSLVIPLDSPAICHQQITTLDMKHFPPNENIWSSQDTWIRQTDIVHYPEKTIRTPVNLRKQNSHINFGRWTTFRLVLHENTVSDDKKFQIFHDALRDFNINIQECDDFEVIKGAEPIPTVWKWIDAPSTHKSRPLSSLEDLEGDEYIPLPFTVRYQLEVCISQGCLNEYILDETFVLQLAQLGEKKAKELLEHVAMNKAVYYSPMEIFDIPFPDGVTHGRIPEHCCYMRSADITPSTIHYDIPSVDTSNRVFRYHREHADRFLRVRFCDEKYMGRIYSNSNGNNLCMSEVYARVTRILQHGIIIGDRHYEFLAFGNSQFREHGAFFFASLPHLTAANIRAQMGDLNNIKVVAKYAARLGQCFSTTRAVTSCPVQLKEVDDIERNGYVFSDGVGRLSHFLTQMIRSDLGINTPSGQPPSAFQFRLGGCKGILAVSSDAHGQEVHIRKSQYKFAAAHHGLEIIRHSHFSLATLNRQLILVLSCLGVPDKVFIAKLRMMMDKLEQAMTNEEQAVHLLQTHVDPNQMTLILADMVRDGFQGSKEPFVSSLLELWRTWQIKYLKEKAKIAVDEGAFLLGCIDETKTLKGYFRSSRPGQDATYEERVACLPEIFVQVWRHSEGKYVIIEGVCILARNPSLHPGDIRVVKAVNAPSLHHLRDVVVLPQTGDRDISSMCSGGDLDGDDYVVIWDQDILPTDWFHDPMDYAAPKPEVLDRDVTVDDITKFYVNYMQNDRLPQIALAHLALADYMEEGVKNEKCLQLAALHSAAVDYNKSGIPVKLTRNLKPRSFATNLKTQYDADMRRIMAQHEIKTELEVWSTFVLSHSEMIKDYKFHEDIGRISSSLREKFRIMCHEKAGGKEFEHLAPLAVAMYKVTSEQWEIAVAVQHDVFIDNSHFQERKLPLISFPWVLQPILGRIANESFENPVTRRGCPAHIQVEIPRGSKPRKIMASLLSPDVETSDGVKHAGNVLQLFEDSKQDPIDRLCIMFDETASSVHQTENITPPFNGTKGEITDLFFEVNDDVSTPSISLPYPNIQGKITIPAQEPIIQHITSPALSTRSNGLDIRSRPQKNFANPTLPATQREAHALKLGDAHAKKLHIAKAAGDLALVAGSPEEGQEEEIIDFGNNLQPSALDELMQLIGMD</sequence>
<evidence type="ECO:0000256" key="10">
    <source>
        <dbReference type="SAM" id="MobiDB-lite"/>
    </source>
</evidence>
<dbReference type="CDD" id="cd00590">
    <property type="entry name" value="RRM_SF"/>
    <property type="match status" value="1"/>
</dbReference>
<feature type="coiled-coil region" evidence="9">
    <location>
        <begin position="872"/>
        <end position="899"/>
    </location>
</feature>
<reference evidence="14" key="1">
    <citation type="submission" date="2008-07" db="EMBL/GenBank/DDBJ databases">
        <title>Annotation of Ajellomyces capsulatus strain H88.</title>
        <authorList>
            <person name="Champion M."/>
            <person name="Cuomo C."/>
            <person name="Ma L.-J."/>
            <person name="Henn M.R."/>
            <person name="Sil A."/>
            <person name="Goldman B."/>
            <person name="Young S.K."/>
            <person name="Kodira C.D."/>
            <person name="Zeng Q."/>
            <person name="Koehrsen M."/>
            <person name="Alvarado L."/>
            <person name="Berlin A."/>
            <person name="Borenstein D."/>
            <person name="Chen Z."/>
            <person name="Engels R."/>
            <person name="Freedman E."/>
            <person name="Gellesch M."/>
            <person name="Goldberg J."/>
            <person name="Griggs A."/>
            <person name="Gujja S."/>
            <person name="Heiman D."/>
            <person name="Hepburn T."/>
            <person name="Howarth C."/>
            <person name="Jen D."/>
            <person name="Larson L."/>
            <person name="Lewis B."/>
            <person name="Mehta T."/>
            <person name="Park D."/>
            <person name="Pearson M."/>
            <person name="Roberts A."/>
            <person name="Saif S."/>
            <person name="Shea T."/>
            <person name="Shenoy N."/>
            <person name="Sisk P."/>
            <person name="Stolte C."/>
            <person name="Sykes S."/>
            <person name="Walk T."/>
            <person name="White J."/>
            <person name="Yandava C."/>
            <person name="Klein B."/>
            <person name="McEwen J.G."/>
            <person name="Puccia R."/>
            <person name="Goldman G.H."/>
            <person name="Felipe M.S."/>
            <person name="Nino-Vega G."/>
            <person name="San-Blas G."/>
            <person name="Taylor J."/>
            <person name="Mendoza L."/>
            <person name="Galagan J."/>
            <person name="Nusbaum C."/>
            <person name="Birren B."/>
        </authorList>
    </citation>
    <scope>NUCLEOTIDE SEQUENCE [LARGE SCALE GENOMIC DNA]</scope>
    <source>
        <strain evidence="14">H88</strain>
    </source>
</reference>
<dbReference type="VEuPathDB" id="FungiDB:I7I53_11117"/>
<dbReference type="InterPro" id="IPR007855">
    <property type="entry name" value="RDRP"/>
</dbReference>
<feature type="compositionally biased region" description="Low complexity" evidence="10">
    <location>
        <begin position="70"/>
        <end position="79"/>
    </location>
</feature>
<dbReference type="HOGENOM" id="CLU_001366_0_0_1"/>
<protein>
    <recommendedName>
        <fullName evidence="2">RNA-directed RNA polymerase</fullName>
        <ecNumber evidence="2">2.7.7.48</ecNumber>
    </recommendedName>
</protein>
<proteinExistence type="inferred from homology"/>
<name>F0U7S0_AJEC8</name>
<dbReference type="GO" id="GO:0003723">
    <property type="term" value="F:RNA binding"/>
    <property type="evidence" value="ECO:0007669"/>
    <property type="project" value="UniProtKB-KW"/>
</dbReference>
<evidence type="ECO:0000256" key="1">
    <source>
        <dbReference type="ARBA" id="ARBA00005762"/>
    </source>
</evidence>
<dbReference type="PANTHER" id="PTHR23079">
    <property type="entry name" value="RNA-DEPENDENT RNA POLYMERASE"/>
    <property type="match status" value="1"/>
</dbReference>
<dbReference type="PANTHER" id="PTHR23079:SF55">
    <property type="entry name" value="RNA-DIRECTED RNA POLYMERASE"/>
    <property type="match status" value="1"/>
</dbReference>
<gene>
    <name evidence="13" type="ORF">HCEG_01001</name>
</gene>
<keyword evidence="9" id="KW-0175">Coiled coil</keyword>
<comment type="similarity">
    <text evidence="1">Belongs to the RdRP family.</text>
</comment>
<dbReference type="GO" id="GO:0030422">
    <property type="term" value="P:siRNA processing"/>
    <property type="evidence" value="ECO:0007669"/>
    <property type="project" value="TreeGrafter"/>
</dbReference>
<dbReference type="EMBL" id="DS990636">
    <property type="protein sequence ID" value="EGC41639.1"/>
    <property type="molecule type" value="Genomic_DNA"/>
</dbReference>
<dbReference type="OrthoDB" id="6513042at2759"/>
<dbReference type="GO" id="GO:0003968">
    <property type="term" value="F:RNA-directed RNA polymerase activity"/>
    <property type="evidence" value="ECO:0007669"/>
    <property type="project" value="UniProtKB-KW"/>
</dbReference>
<evidence type="ECO:0000256" key="3">
    <source>
        <dbReference type="ARBA" id="ARBA00022484"/>
    </source>
</evidence>
<dbReference type="Proteomes" id="UP000008142">
    <property type="component" value="Unassembled WGS sequence"/>
</dbReference>
<keyword evidence="7" id="KW-0943">RNA-mediated gene silencing</keyword>
<keyword evidence="3 13" id="KW-0696">RNA-directed RNA polymerase</keyword>
<evidence type="ECO:0000256" key="7">
    <source>
        <dbReference type="ARBA" id="ARBA00023158"/>
    </source>
</evidence>
<evidence type="ECO:0000256" key="2">
    <source>
        <dbReference type="ARBA" id="ARBA00012494"/>
    </source>
</evidence>
<evidence type="ECO:0000256" key="8">
    <source>
        <dbReference type="ARBA" id="ARBA00048744"/>
    </source>
</evidence>
<keyword evidence="5" id="KW-0548">Nucleotidyltransferase</keyword>
<keyword evidence="6" id="KW-0694">RNA-binding</keyword>
<feature type="domain" description="RDRP C-terminal head" evidence="12">
    <location>
        <begin position="1168"/>
        <end position="1299"/>
    </location>
</feature>
<feature type="region of interest" description="Disordered" evidence="10">
    <location>
        <begin position="1"/>
        <end position="23"/>
    </location>
</feature>
<keyword evidence="4" id="KW-0808">Transferase</keyword>
<feature type="domain" description="RDRP core" evidence="11">
    <location>
        <begin position="615"/>
        <end position="1166"/>
    </location>
</feature>
<evidence type="ECO:0000256" key="6">
    <source>
        <dbReference type="ARBA" id="ARBA00022884"/>
    </source>
</evidence>
<organism evidence="14">
    <name type="scientific">Ajellomyces capsulatus (strain H88)</name>
    <name type="common">Darling's disease fungus</name>
    <name type="synonym">Histoplasma capsulatum</name>
    <dbReference type="NCBI Taxonomy" id="544711"/>
    <lineage>
        <taxon>Eukaryota</taxon>
        <taxon>Fungi</taxon>
        <taxon>Dikarya</taxon>
        <taxon>Ascomycota</taxon>
        <taxon>Pezizomycotina</taxon>
        <taxon>Eurotiomycetes</taxon>
        <taxon>Eurotiomycetidae</taxon>
        <taxon>Onygenales</taxon>
        <taxon>Ajellomycetaceae</taxon>
        <taxon>Histoplasma</taxon>
    </lineage>
</organism>
<dbReference type="InterPro" id="IPR058752">
    <property type="entry name" value="RDRP_C_head"/>
</dbReference>
<accession>F0U7S0</accession>
<evidence type="ECO:0000313" key="13">
    <source>
        <dbReference type="EMBL" id="EGC41639.1"/>
    </source>
</evidence>
<evidence type="ECO:0000256" key="4">
    <source>
        <dbReference type="ARBA" id="ARBA00022679"/>
    </source>
</evidence>
<dbReference type="EC" id="2.7.7.48" evidence="2"/>